<comment type="caution">
    <text evidence="3">The sequence shown here is derived from an EMBL/GenBank/DDBJ whole genome shotgun (WGS) entry which is preliminary data.</text>
</comment>
<evidence type="ECO:0000256" key="1">
    <source>
        <dbReference type="SAM" id="Phobius"/>
    </source>
</evidence>
<feature type="transmembrane region" description="Helical" evidence="1">
    <location>
        <begin position="6"/>
        <end position="26"/>
    </location>
</feature>
<sequence>MKGKLYIVNILFFIYVLTSSVMAFGLESSLDIKKKANYSKAYLEIEQVVIDILHTDKKTSKEANTKIEILFNKGTDLWNVFVNGGARLYADVFIYKQLSDVTVNYYVQTKQVYKSIEIYKKLILESQKYDFMEIELDTSFKLIDIYLDLGLVDLANITLANIEKIMNEYFIVDIDNIQKNDIYSLLVFYEYQKYNLKLSLLDFNINDENIQAINFDFLMKYYGYKYITPFSNIVGRRAAEGYFELYNQNNISGENYYTNSQTLFVYAKYFAITNDKKRANIAFLELQNTLQSNALGSTDPSSKKNSIYIKELRENFDFALGNTSNVVLQRIPLKFNYLSSLYSADINYHSGEIDKATEQMVEAESRFKLLVEHYKKLPSEYQYLDGVIKTKRELLTLKAIILEKESNYTQACDVYDELIISNEKIRASLPINLRKSYFRGYAKDAYLGLIRSRAKIYEKEKTKKSFDNFLVALNLLSSRQLKDLKATADIKEQNLQELQSSMSKEDLLYIIFDVGTDILIAGISKDEIFASVIPKSKELDKKLYAIKNDLVEKQIYNKVELLNIAREYINPIAKFKGIKNIHLLSDGVLSILPLDIYPLDELMLFENYSVDYLTTLNISQIDNKKSKELKLLAVADPMYDERGVDKLSDITFSKKRSADISGYFQKLPETRREVETISKNMNSSKLLLGTDAKESIIKSIPLEDYDYIHFATHGILGGEIPDMNEPALVLAKEEKEDSLLSATEISKLKLNAKLVVLSACNSGSGEYFRGEGATGIARAFKVAGSKEIIASLWPVDSLATEQLMKLFYENIAKGNSNSKSLYFAKKKLLTNSIAGENTQRGLQKKSNETKVFEAYSNPYFWSAFILIK</sequence>
<dbReference type="PANTHER" id="PTHR10098:SF108">
    <property type="entry name" value="TETRATRICOPEPTIDE REPEAT PROTEIN 28"/>
    <property type="match status" value="1"/>
</dbReference>
<dbReference type="eggNOG" id="COG4995">
    <property type="taxonomic scope" value="Bacteria"/>
</dbReference>
<keyword evidence="1" id="KW-1133">Transmembrane helix</keyword>
<dbReference type="PATRIC" id="fig|929558.5.peg.644"/>
<evidence type="ECO:0000259" key="2">
    <source>
        <dbReference type="Pfam" id="PF12770"/>
    </source>
</evidence>
<feature type="domain" description="CHAT" evidence="2">
    <location>
        <begin position="565"/>
        <end position="867"/>
    </location>
</feature>
<name>B6BKW1_SULGG</name>
<dbReference type="InterPro" id="IPR024983">
    <property type="entry name" value="CHAT_dom"/>
</dbReference>
<dbReference type="OrthoDB" id="9761935at2"/>
<dbReference type="STRING" id="929558.SMGD1_0645"/>
<protein>
    <recommendedName>
        <fullName evidence="2">CHAT domain-containing protein</fullName>
    </recommendedName>
</protein>
<evidence type="ECO:0000313" key="3">
    <source>
        <dbReference type="EMBL" id="EHP29172.1"/>
    </source>
</evidence>
<dbReference type="PANTHER" id="PTHR10098">
    <property type="entry name" value="RAPSYN-RELATED"/>
    <property type="match status" value="1"/>
</dbReference>
<dbReference type="EMBL" id="AFRZ01000001">
    <property type="protein sequence ID" value="EHP29172.1"/>
    <property type="molecule type" value="Genomic_DNA"/>
</dbReference>
<dbReference type="Pfam" id="PF12770">
    <property type="entry name" value="CHAT"/>
    <property type="match status" value="1"/>
</dbReference>
<keyword evidence="1" id="KW-0472">Membrane</keyword>
<dbReference type="Proteomes" id="UP000006431">
    <property type="component" value="Unassembled WGS sequence"/>
</dbReference>
<accession>H1FW54</accession>
<accession>B6BKW1</accession>
<gene>
    <name evidence="3" type="ORF">SMGD1_0645</name>
</gene>
<dbReference type="AlphaFoldDB" id="B6BKW1"/>
<evidence type="ECO:0000313" key="4">
    <source>
        <dbReference type="Proteomes" id="UP000006431"/>
    </source>
</evidence>
<dbReference type="HOGENOM" id="CLU_002404_2_0_7"/>
<keyword evidence="4" id="KW-1185">Reference proteome</keyword>
<dbReference type="RefSeq" id="WP_008337788.1">
    <property type="nucleotide sequence ID" value="NZ_AFRZ01000001.1"/>
</dbReference>
<proteinExistence type="predicted"/>
<keyword evidence="1" id="KW-0812">Transmembrane</keyword>
<organism evidence="3 4">
    <name type="scientific">Sulfurimonas gotlandica (strain DSM 19862 / JCM 16533 / GD1)</name>
    <dbReference type="NCBI Taxonomy" id="929558"/>
    <lineage>
        <taxon>Bacteria</taxon>
        <taxon>Pseudomonadati</taxon>
        <taxon>Campylobacterota</taxon>
        <taxon>Epsilonproteobacteria</taxon>
        <taxon>Campylobacterales</taxon>
        <taxon>Sulfurimonadaceae</taxon>
        <taxon>Sulfurimonas</taxon>
    </lineage>
</organism>
<reference evidence="3 4" key="1">
    <citation type="journal article" date="2012" name="Proc. Natl. Acad. Sci. U.S.A.">
        <title>Genome and physiology of a model Epsilonproteobacterium responsible for sulfide detoxification in marine oxygen depletion zones.</title>
        <authorList>
            <person name="Grote J."/>
            <person name="Schott T."/>
            <person name="Bruckner C.G."/>
            <person name="Glockner F.O."/>
            <person name="Jost G."/>
            <person name="Teeling H."/>
            <person name="Labrenz M."/>
            <person name="Jurgens K."/>
        </authorList>
    </citation>
    <scope>NUCLEOTIDE SEQUENCE [LARGE SCALE GENOMIC DNA]</scope>
    <source>
        <strain evidence="3 4">GD1</strain>
    </source>
</reference>